<accession>A0ABW5TNX7</accession>
<name>A0ABW5TNX7_9SPHI</name>
<protein>
    <submittedName>
        <fullName evidence="1">Uncharacterized protein</fullName>
    </submittedName>
</protein>
<reference evidence="2" key="1">
    <citation type="journal article" date="2019" name="Int. J. Syst. Evol. Microbiol.">
        <title>The Global Catalogue of Microorganisms (GCM) 10K type strain sequencing project: providing services to taxonomists for standard genome sequencing and annotation.</title>
        <authorList>
            <consortium name="The Broad Institute Genomics Platform"/>
            <consortium name="The Broad Institute Genome Sequencing Center for Infectious Disease"/>
            <person name="Wu L."/>
            <person name="Ma J."/>
        </authorList>
    </citation>
    <scope>NUCLEOTIDE SEQUENCE [LARGE SCALE GENOMIC DNA]</scope>
    <source>
        <strain evidence="2">KCTC 42456</strain>
    </source>
</reference>
<organism evidence="1 2">
    <name type="scientific">Pedobacter alpinus</name>
    <dbReference type="NCBI Taxonomy" id="1590643"/>
    <lineage>
        <taxon>Bacteria</taxon>
        <taxon>Pseudomonadati</taxon>
        <taxon>Bacteroidota</taxon>
        <taxon>Sphingobacteriia</taxon>
        <taxon>Sphingobacteriales</taxon>
        <taxon>Sphingobacteriaceae</taxon>
        <taxon>Pedobacter</taxon>
    </lineage>
</organism>
<evidence type="ECO:0000313" key="1">
    <source>
        <dbReference type="EMBL" id="MFD2730774.1"/>
    </source>
</evidence>
<sequence length="175" mass="19483">MKKLSILPVIILVTLSITSCEKSKDIKISGDNLTMCEDNSTCNYSYLENADIDSNMALKAGSYRLFIAESDYSSVVAQRTLYFKAPMEGNSFQINENAIKAGAVVYKFVCPTCNWIDYKPIAGYVKGINTTPDKPAAEAKWLIEASVILKADLTDSEIRDTLYVKQYFVKASPEF</sequence>
<evidence type="ECO:0000313" key="2">
    <source>
        <dbReference type="Proteomes" id="UP001597546"/>
    </source>
</evidence>
<comment type="caution">
    <text evidence="1">The sequence shown here is derived from an EMBL/GenBank/DDBJ whole genome shotgun (WGS) entry which is preliminary data.</text>
</comment>
<keyword evidence="2" id="KW-1185">Reference proteome</keyword>
<dbReference type="Proteomes" id="UP001597546">
    <property type="component" value="Unassembled WGS sequence"/>
</dbReference>
<dbReference type="EMBL" id="JBHULV010000008">
    <property type="protein sequence ID" value="MFD2730774.1"/>
    <property type="molecule type" value="Genomic_DNA"/>
</dbReference>
<proteinExistence type="predicted"/>
<gene>
    <name evidence="1" type="ORF">ACFSSE_03585</name>
</gene>
<dbReference type="PROSITE" id="PS51257">
    <property type="entry name" value="PROKAR_LIPOPROTEIN"/>
    <property type="match status" value="1"/>
</dbReference>
<dbReference type="RefSeq" id="WP_379044544.1">
    <property type="nucleotide sequence ID" value="NZ_JBHSKW010000042.1"/>
</dbReference>